<sequence>MSSSYDTVCSVEGGTIVIEFLKKKGVSLSLKTYFVTALSFMALGLFSSLIIGLIIRTIGDVTQFELMHNIGVLAMSLMGPAIGVAVAYGLQAPRLVLFSALIAGAAGAELGGPAGSFVAALLATEVGKVVAGETKIDIIVTPFVTVIVGFLTAQFIGPVIQSGMSGLGATIMWATEQRPIIMGIVVATLMGLALTAPISSAALAIMLELSGIAAGAATVGCAAQMVGFAVSSYRENGWAGFFSLGIGTSMLQVPNIVKNPLIILPPTIAGAVLAPLATTVFLMTNNEAGAGMGTSGLVGQIMTFTDMGFSGNVVLAILLLHFIGPALISLSLSEWFRKRGWIRPGDMKIEQS</sequence>
<dbReference type="AlphaFoldDB" id="A0A0M0KNY4"/>
<dbReference type="GO" id="GO:0009401">
    <property type="term" value="P:phosphoenolpyruvate-dependent sugar phosphotransferase system"/>
    <property type="evidence" value="ECO:0007669"/>
    <property type="project" value="InterPro"/>
</dbReference>
<comment type="caution">
    <text evidence="10">The sequence shown here is derived from an EMBL/GenBank/DDBJ whole genome shotgun (WGS) entry which is preliminary data.</text>
</comment>
<feature type="transmembrane region" description="Helical" evidence="8">
    <location>
        <begin position="70"/>
        <end position="90"/>
    </location>
</feature>
<dbReference type="PANTHER" id="PTHR40063">
    <property type="entry name" value="MEMBRANE PROTEIN-RELATED"/>
    <property type="match status" value="1"/>
</dbReference>
<feature type="transmembrane region" description="Helical" evidence="8">
    <location>
        <begin position="136"/>
        <end position="160"/>
    </location>
</feature>
<protein>
    <submittedName>
        <fullName evidence="10">PTS sugar transporter subunit IIC</fullName>
    </submittedName>
</protein>
<evidence type="ECO:0000256" key="6">
    <source>
        <dbReference type="ARBA" id="ARBA00022989"/>
    </source>
</evidence>
<feature type="transmembrane region" description="Helical" evidence="8">
    <location>
        <begin position="237"/>
        <end position="254"/>
    </location>
</feature>
<keyword evidence="2" id="KW-0813">Transport</keyword>
<evidence type="ECO:0000256" key="5">
    <source>
        <dbReference type="ARBA" id="ARBA00022692"/>
    </source>
</evidence>
<name>A0A0M0KNY4_ALKHA</name>
<evidence type="ECO:0000256" key="8">
    <source>
        <dbReference type="SAM" id="Phobius"/>
    </source>
</evidence>
<keyword evidence="4 10" id="KW-0762">Sugar transport</keyword>
<keyword evidence="7 8" id="KW-0472">Membrane</keyword>
<dbReference type="GO" id="GO:0008982">
    <property type="term" value="F:protein-N(PI)-phosphohistidine-sugar phosphotransferase activity"/>
    <property type="evidence" value="ECO:0007669"/>
    <property type="project" value="InterPro"/>
</dbReference>
<reference evidence="10" key="1">
    <citation type="submission" date="2015-08" db="EMBL/GenBank/DDBJ databases">
        <title>Complete DNA Sequence of Pseudomonas syringae pv. actinidiae, the Causal Agent of Kiwifruit Canker Disease.</title>
        <authorList>
            <person name="Rikkerink E.H.A."/>
            <person name="Fineran P.C."/>
        </authorList>
    </citation>
    <scope>NUCLEOTIDE SEQUENCE</scope>
    <source>
        <strain evidence="10">DSM 13666</strain>
    </source>
</reference>
<evidence type="ECO:0000256" key="3">
    <source>
        <dbReference type="ARBA" id="ARBA00022475"/>
    </source>
</evidence>
<accession>A0A0M0KNY4</accession>
<feature type="transmembrane region" description="Helical" evidence="8">
    <location>
        <begin position="180"/>
        <end position="205"/>
    </location>
</feature>
<feature type="transmembrane region" description="Helical" evidence="8">
    <location>
        <begin position="212"/>
        <end position="231"/>
    </location>
</feature>
<feature type="transmembrane region" description="Helical" evidence="8">
    <location>
        <begin position="261"/>
        <end position="283"/>
    </location>
</feature>
<dbReference type="EMBL" id="LILD01000001">
    <property type="protein sequence ID" value="KOO40098.1"/>
    <property type="molecule type" value="Genomic_DNA"/>
</dbReference>
<evidence type="ECO:0000256" key="4">
    <source>
        <dbReference type="ARBA" id="ARBA00022597"/>
    </source>
</evidence>
<dbReference type="GO" id="GO:0005886">
    <property type="term" value="C:plasma membrane"/>
    <property type="evidence" value="ECO:0007669"/>
    <property type="project" value="UniProtKB-SubCell"/>
</dbReference>
<feature type="domain" description="Phosphotransferase system EIIC" evidence="9">
    <location>
        <begin position="37"/>
        <end position="349"/>
    </location>
</feature>
<evidence type="ECO:0000259" key="9">
    <source>
        <dbReference type="Pfam" id="PF13303"/>
    </source>
</evidence>
<feature type="transmembrane region" description="Helical" evidence="8">
    <location>
        <begin position="313"/>
        <end position="333"/>
    </location>
</feature>
<comment type="subcellular location">
    <subcellularLocation>
        <location evidence="1">Cell membrane</location>
        <topology evidence="1">Multi-pass membrane protein</topology>
    </subcellularLocation>
</comment>
<evidence type="ECO:0000256" key="7">
    <source>
        <dbReference type="ARBA" id="ARBA00023136"/>
    </source>
</evidence>
<gene>
    <name evidence="10" type="ORF">AMD02_03540</name>
</gene>
<dbReference type="InterPro" id="IPR003352">
    <property type="entry name" value="PTS_EIIC"/>
</dbReference>
<evidence type="ECO:0000256" key="2">
    <source>
        <dbReference type="ARBA" id="ARBA00022448"/>
    </source>
</evidence>
<feature type="transmembrane region" description="Helical" evidence="8">
    <location>
        <begin position="33"/>
        <end position="58"/>
    </location>
</feature>
<dbReference type="PANTHER" id="PTHR40063:SF1">
    <property type="entry name" value="MEMBRANE PROTEIN"/>
    <property type="match status" value="1"/>
</dbReference>
<keyword evidence="5 8" id="KW-0812">Transmembrane</keyword>
<evidence type="ECO:0000256" key="1">
    <source>
        <dbReference type="ARBA" id="ARBA00004651"/>
    </source>
</evidence>
<keyword evidence="6 8" id="KW-1133">Transmembrane helix</keyword>
<proteinExistence type="predicted"/>
<dbReference type="Pfam" id="PF13303">
    <property type="entry name" value="PTS_EIIC_2"/>
    <property type="match status" value="1"/>
</dbReference>
<dbReference type="PATRIC" id="fig|136160.3.peg.953"/>
<keyword evidence="3" id="KW-1003">Cell membrane</keyword>
<organism evidence="10">
    <name type="scientific">Halalkalibacterium halodurans</name>
    <name type="common">Bacillus halodurans</name>
    <dbReference type="NCBI Taxonomy" id="86665"/>
    <lineage>
        <taxon>Bacteria</taxon>
        <taxon>Bacillati</taxon>
        <taxon>Bacillota</taxon>
        <taxon>Bacilli</taxon>
        <taxon>Bacillales</taxon>
        <taxon>Bacillaceae</taxon>
        <taxon>Halalkalibacterium (ex Joshi et al. 2022)</taxon>
    </lineage>
</organism>
<evidence type="ECO:0000313" key="10">
    <source>
        <dbReference type="EMBL" id="KOO40098.1"/>
    </source>
</evidence>
<feature type="transmembrane region" description="Helical" evidence="8">
    <location>
        <begin position="96"/>
        <end position="124"/>
    </location>
</feature>